<gene>
    <name evidence="6" type="ORF">LTR16_001599</name>
</gene>
<evidence type="ECO:0000259" key="5">
    <source>
        <dbReference type="Pfam" id="PF24534"/>
    </source>
</evidence>
<feature type="transmembrane region" description="Helical" evidence="3">
    <location>
        <begin position="459"/>
        <end position="480"/>
    </location>
</feature>
<dbReference type="PANTHER" id="PTHR46594">
    <property type="entry name" value="P-TYPE CATION-TRANSPORTING ATPASE"/>
    <property type="match status" value="1"/>
</dbReference>
<dbReference type="Proteomes" id="UP001357485">
    <property type="component" value="Unassembled WGS sequence"/>
</dbReference>
<evidence type="ECO:0000313" key="6">
    <source>
        <dbReference type="EMBL" id="KAK5257111.1"/>
    </source>
</evidence>
<evidence type="ECO:0000313" key="7">
    <source>
        <dbReference type="Proteomes" id="UP001357485"/>
    </source>
</evidence>
<keyword evidence="3" id="KW-0472">Membrane</keyword>
<keyword evidence="3" id="KW-1133">Transmembrane helix</keyword>
<reference evidence="6 7" key="1">
    <citation type="submission" date="2023-08" db="EMBL/GenBank/DDBJ databases">
        <title>Black Yeasts Isolated from many extreme environments.</title>
        <authorList>
            <person name="Coleine C."/>
            <person name="Stajich J.E."/>
            <person name="Selbmann L."/>
        </authorList>
    </citation>
    <scope>NUCLEOTIDE SEQUENCE [LARGE SCALE GENOMIC DNA]</scope>
    <source>
        <strain evidence="6 7">CCFEE 536</strain>
    </source>
</reference>
<dbReference type="InterPro" id="IPR006121">
    <property type="entry name" value="HMA_dom"/>
</dbReference>
<dbReference type="InterPro" id="IPR036163">
    <property type="entry name" value="HMA_dom_sf"/>
</dbReference>
<keyword evidence="7" id="KW-1185">Reference proteome</keyword>
<dbReference type="Pfam" id="PF24534">
    <property type="entry name" value="HMA_PCA1"/>
    <property type="match status" value="1"/>
</dbReference>
<evidence type="ECO:0000256" key="2">
    <source>
        <dbReference type="SAM" id="MobiDB-lite"/>
    </source>
</evidence>
<organism evidence="6 7">
    <name type="scientific">Cryomyces antarcticus</name>
    <dbReference type="NCBI Taxonomy" id="329879"/>
    <lineage>
        <taxon>Eukaryota</taxon>
        <taxon>Fungi</taxon>
        <taxon>Dikarya</taxon>
        <taxon>Ascomycota</taxon>
        <taxon>Pezizomycotina</taxon>
        <taxon>Dothideomycetes</taxon>
        <taxon>Dothideomycetes incertae sedis</taxon>
        <taxon>Cryomyces</taxon>
    </lineage>
</organism>
<feature type="transmembrane region" description="Helical" evidence="3">
    <location>
        <begin position="238"/>
        <end position="259"/>
    </location>
</feature>
<dbReference type="Gene3D" id="2.70.150.10">
    <property type="entry name" value="Calcium-transporting ATPase, cytoplasmic transduction domain A"/>
    <property type="match status" value="1"/>
</dbReference>
<dbReference type="Gene3D" id="3.30.70.100">
    <property type="match status" value="1"/>
</dbReference>
<keyword evidence="3" id="KW-0812">Transmembrane</keyword>
<evidence type="ECO:0000256" key="3">
    <source>
        <dbReference type="SAM" id="Phobius"/>
    </source>
</evidence>
<feature type="transmembrane region" description="Helical" evidence="3">
    <location>
        <begin position="308"/>
        <end position="328"/>
    </location>
</feature>
<dbReference type="SUPFAM" id="SSF81665">
    <property type="entry name" value="Calcium ATPase, transmembrane domain M"/>
    <property type="match status" value="1"/>
</dbReference>
<dbReference type="CDD" id="cd00371">
    <property type="entry name" value="HMA"/>
    <property type="match status" value="1"/>
</dbReference>
<protein>
    <recommendedName>
        <fullName evidence="8">HMA domain-containing protein</fullName>
    </recommendedName>
</protein>
<dbReference type="InterPro" id="IPR008250">
    <property type="entry name" value="ATPase_P-typ_transduc_dom_A_sf"/>
</dbReference>
<evidence type="ECO:0008006" key="8">
    <source>
        <dbReference type="Google" id="ProtNLM"/>
    </source>
</evidence>
<feature type="transmembrane region" description="Helical" evidence="3">
    <location>
        <begin position="500"/>
        <end position="527"/>
    </location>
</feature>
<sequence>MDMKAASSEGRTSMCDSIDGGSSNKARCSDPLQSEYCYGNLNILPRPMKDVEKGYTLFEHVVLSVSGLTCVGCENKLFRSLDVIPSVRKLKTSLVLAQAEFDLDLTAGPVSDVVRSIERMTGFSCEIVKSRGQELEVIVTGDVQDFLKQTPPVGVQDMTLVNKQTVRIAYDAKKIGARDLLENCFNVAVCLAAPRPHPALAVGSRHVRSSGYVTLSSAALTIPVLVLAWAPLPSHPVAYGTTSSALATAVQFGVAGPFYPSAIKSLLFTHVIEMNLLIVLSTTVAYVFSIICFAYQVKGQPLSTEGFFQTSTLLVTLIMLGKFVSALARQRAVESISIRSLQGTKAILTELDGGSQKEIDARLLQYGDAFLVAPESRVVTDGIVVSGTSEIDESMVTGELQLLEKVPGSSVIAGSLNSSGSLTVRLTRLPGNNTISDIAVMVDEAKFSKPKVQDLADRVAGYFVPVVIAFTIVTFAVWIAVGKAVRHQTSTISVVKAITYSISVLIISCPCAIGLAVPMVIVIAGGVAAKHGVIFKSAGTIEIARKAAVEVALAPALSLLILF</sequence>
<feature type="region of interest" description="Disordered" evidence="2">
    <location>
        <begin position="1"/>
        <end position="27"/>
    </location>
</feature>
<evidence type="ECO:0000256" key="1">
    <source>
        <dbReference type="ARBA" id="ARBA00022723"/>
    </source>
</evidence>
<comment type="caution">
    <text evidence="6">The sequence shown here is derived from an EMBL/GenBank/DDBJ whole genome shotgun (WGS) entry which is preliminary data.</text>
</comment>
<feature type="domain" description="P-type ATPase A" evidence="4">
    <location>
        <begin position="349"/>
        <end position="441"/>
    </location>
</feature>
<feature type="domain" description="PCA1 HMA heavy metal-associated" evidence="5">
    <location>
        <begin position="129"/>
        <end position="195"/>
    </location>
</feature>
<dbReference type="InterPro" id="IPR001757">
    <property type="entry name" value="P_typ_ATPase"/>
</dbReference>
<dbReference type="InterPro" id="IPR056236">
    <property type="entry name" value="HMA_PCA1"/>
</dbReference>
<feature type="compositionally biased region" description="Polar residues" evidence="2">
    <location>
        <begin position="9"/>
        <end position="26"/>
    </location>
</feature>
<dbReference type="EMBL" id="JAVRRA010008298">
    <property type="protein sequence ID" value="KAK5257111.1"/>
    <property type="molecule type" value="Genomic_DNA"/>
</dbReference>
<feature type="transmembrane region" description="Helical" evidence="3">
    <location>
        <begin position="271"/>
        <end position="296"/>
    </location>
</feature>
<dbReference type="SUPFAM" id="SSF81653">
    <property type="entry name" value="Calcium ATPase, transduction domain A"/>
    <property type="match status" value="1"/>
</dbReference>
<dbReference type="PANTHER" id="PTHR46594:SF4">
    <property type="entry name" value="P-TYPE CATION-TRANSPORTING ATPASE"/>
    <property type="match status" value="1"/>
</dbReference>
<dbReference type="Pfam" id="PF00122">
    <property type="entry name" value="E1-E2_ATPase"/>
    <property type="match status" value="1"/>
</dbReference>
<accession>A0ABR0M0X0</accession>
<evidence type="ECO:0000259" key="4">
    <source>
        <dbReference type="Pfam" id="PF00122"/>
    </source>
</evidence>
<dbReference type="SUPFAM" id="SSF55008">
    <property type="entry name" value="HMA, heavy metal-associated domain"/>
    <property type="match status" value="1"/>
</dbReference>
<dbReference type="NCBIfam" id="TIGR01494">
    <property type="entry name" value="ATPase_P-type"/>
    <property type="match status" value="1"/>
</dbReference>
<feature type="transmembrane region" description="Helical" evidence="3">
    <location>
        <begin position="212"/>
        <end position="232"/>
    </location>
</feature>
<name>A0ABR0M0X0_9PEZI</name>
<dbReference type="InterPro" id="IPR059000">
    <property type="entry name" value="ATPase_P-type_domA"/>
</dbReference>
<dbReference type="InterPro" id="IPR023298">
    <property type="entry name" value="ATPase_P-typ_TM_dom_sf"/>
</dbReference>
<proteinExistence type="predicted"/>
<keyword evidence="1" id="KW-0479">Metal-binding</keyword>